<keyword evidence="2" id="KW-1133">Transmembrane helix</keyword>
<dbReference type="OrthoDB" id="1692153at2759"/>
<keyword evidence="4" id="KW-1185">Reference proteome</keyword>
<dbReference type="EMBL" id="JRKL02007994">
    <property type="protein sequence ID" value="KAF3947251.1"/>
    <property type="molecule type" value="Genomic_DNA"/>
</dbReference>
<feature type="transmembrane region" description="Helical" evidence="2">
    <location>
        <begin position="211"/>
        <end position="232"/>
    </location>
</feature>
<dbReference type="Proteomes" id="UP000737018">
    <property type="component" value="Unassembled WGS sequence"/>
</dbReference>
<organism evidence="3 4">
    <name type="scientific">Castanea mollissima</name>
    <name type="common">Chinese chestnut</name>
    <dbReference type="NCBI Taxonomy" id="60419"/>
    <lineage>
        <taxon>Eukaryota</taxon>
        <taxon>Viridiplantae</taxon>
        <taxon>Streptophyta</taxon>
        <taxon>Embryophyta</taxon>
        <taxon>Tracheophyta</taxon>
        <taxon>Spermatophyta</taxon>
        <taxon>Magnoliopsida</taxon>
        <taxon>eudicotyledons</taxon>
        <taxon>Gunneridae</taxon>
        <taxon>Pentapetalae</taxon>
        <taxon>rosids</taxon>
        <taxon>fabids</taxon>
        <taxon>Fagales</taxon>
        <taxon>Fagaceae</taxon>
        <taxon>Castanea</taxon>
    </lineage>
</organism>
<accession>A0A8J4QJR2</accession>
<feature type="transmembrane region" description="Helical" evidence="2">
    <location>
        <begin position="244"/>
        <end position="263"/>
    </location>
</feature>
<keyword evidence="2" id="KW-0812">Transmembrane</keyword>
<evidence type="ECO:0000256" key="2">
    <source>
        <dbReference type="SAM" id="Phobius"/>
    </source>
</evidence>
<evidence type="ECO:0000313" key="3">
    <source>
        <dbReference type="EMBL" id="KAF3947251.1"/>
    </source>
</evidence>
<feature type="transmembrane region" description="Helical" evidence="2">
    <location>
        <begin position="20"/>
        <end position="41"/>
    </location>
</feature>
<feature type="non-terminal residue" evidence="3">
    <location>
        <position position="1"/>
    </location>
</feature>
<protein>
    <submittedName>
        <fullName evidence="3">Uncharacterized protein</fullName>
    </submittedName>
</protein>
<evidence type="ECO:0000313" key="4">
    <source>
        <dbReference type="Proteomes" id="UP000737018"/>
    </source>
</evidence>
<keyword evidence="2" id="KW-0472">Membrane</keyword>
<feature type="transmembrane region" description="Helical" evidence="2">
    <location>
        <begin position="270"/>
        <end position="288"/>
    </location>
</feature>
<proteinExistence type="predicted"/>
<comment type="caution">
    <text evidence="3">The sequence shown here is derived from an EMBL/GenBank/DDBJ whole genome shotgun (WGS) entry which is preliminary data.</text>
</comment>
<reference evidence="3" key="1">
    <citation type="submission" date="2020-03" db="EMBL/GenBank/DDBJ databases">
        <title>Castanea mollissima Vanexum genome sequencing.</title>
        <authorList>
            <person name="Staton M."/>
        </authorList>
    </citation>
    <scope>NUCLEOTIDE SEQUENCE</scope>
    <source>
        <tissue evidence="3">Leaf</tissue>
    </source>
</reference>
<feature type="region of interest" description="Disordered" evidence="1">
    <location>
        <begin position="54"/>
        <end position="79"/>
    </location>
</feature>
<feature type="transmembrane region" description="Helical" evidence="2">
    <location>
        <begin position="303"/>
        <end position="323"/>
    </location>
</feature>
<name>A0A8J4QJR2_9ROSI</name>
<gene>
    <name evidence="3" type="ORF">CMV_026586</name>
</gene>
<dbReference type="AlphaFoldDB" id="A0A8J4QJR2"/>
<sequence length="325" mass="37402">ESLSFWLFLLLSSSFHGKLLLLPLLTVKSPPFTSIFFFLFLSWSNNLSTTSTNLHYKNHKNQNPPAPQESKPTSTDSADPPAPIFAASTDLSLCWFVCVDLCTMQAEKQKSWKIYIHAKAKSFHFKLKATSITPTWEFHHCSVVLKLGKCFFRLKSEYGTPINPKQPQCKTLRSKFIGFLKKFRFRRSKNRAIGFKHKSDLPHPEARFRKYLLELLACKELICMGSLVVGIFAFLSQTICKKDWWGITIHGCVIILHLVMLFKKYMTGKISNFCLLLMGTSVFCSLAFDLDKYLKIGYVQRPWNYFFSSSLPGIFQGFIKLWGSR</sequence>
<evidence type="ECO:0000256" key="1">
    <source>
        <dbReference type="SAM" id="MobiDB-lite"/>
    </source>
</evidence>